<organism evidence="1 2">
    <name type="scientific">Recurvomyces mirabilis</name>
    <dbReference type="NCBI Taxonomy" id="574656"/>
    <lineage>
        <taxon>Eukaryota</taxon>
        <taxon>Fungi</taxon>
        <taxon>Dikarya</taxon>
        <taxon>Ascomycota</taxon>
        <taxon>Pezizomycotina</taxon>
        <taxon>Dothideomycetes</taxon>
        <taxon>Dothideomycetidae</taxon>
        <taxon>Mycosphaerellales</taxon>
        <taxon>Teratosphaeriaceae</taxon>
        <taxon>Recurvomyces</taxon>
    </lineage>
</organism>
<dbReference type="EMBL" id="JAUTXT010000016">
    <property type="protein sequence ID" value="KAK3675091.1"/>
    <property type="molecule type" value="Genomic_DNA"/>
</dbReference>
<evidence type="ECO:0000313" key="1">
    <source>
        <dbReference type="EMBL" id="KAK3675091.1"/>
    </source>
</evidence>
<sequence>MGGGDDPPPYEPYDEGLTAKGAITEDENLADQIRALRMSDVSKVLASPVLDFLLLTIFQSSNSSRLSSSQTRAADHTDIRERCIDTGSRSLKAQLSLYDLLSIHSSSGSINVGIRTYPADKEHPVPAKLVISSHAGSVKVSLPASSAPVRDYSISIESHSGSISGDLVHGRTTSVHSRSGHVNLQFVLSGASKDSSTLSTTTESGRSDVTVLAPTPDTVTDAPSSIKQLSSTHTTKDGSLSVQYPMEWEGTIEGHTESGNIRLHGRDIELIQKRPHYVLAKKGTGNSTLTFRTASGSASVCFE</sequence>
<reference evidence="1" key="1">
    <citation type="submission" date="2023-07" db="EMBL/GenBank/DDBJ databases">
        <title>Black Yeasts Isolated from many extreme environments.</title>
        <authorList>
            <person name="Coleine C."/>
            <person name="Stajich J.E."/>
            <person name="Selbmann L."/>
        </authorList>
    </citation>
    <scope>NUCLEOTIDE SEQUENCE</scope>
    <source>
        <strain evidence="1">CCFEE 5485</strain>
    </source>
</reference>
<protein>
    <submittedName>
        <fullName evidence="1">Uncharacterized protein</fullName>
    </submittedName>
</protein>
<dbReference type="AlphaFoldDB" id="A0AAE1C206"/>
<keyword evidence="2" id="KW-1185">Reference proteome</keyword>
<dbReference type="Proteomes" id="UP001274830">
    <property type="component" value="Unassembled WGS sequence"/>
</dbReference>
<proteinExistence type="predicted"/>
<evidence type="ECO:0000313" key="2">
    <source>
        <dbReference type="Proteomes" id="UP001274830"/>
    </source>
</evidence>
<gene>
    <name evidence="1" type="ORF">LTR78_005025</name>
</gene>
<name>A0AAE1C206_9PEZI</name>
<comment type="caution">
    <text evidence="1">The sequence shown here is derived from an EMBL/GenBank/DDBJ whole genome shotgun (WGS) entry which is preliminary data.</text>
</comment>
<accession>A0AAE1C206</accession>